<organism evidence="2 3">
    <name type="scientific">Sporosarcina pasteurii</name>
    <name type="common">Bacillus pasteurii</name>
    <dbReference type="NCBI Taxonomy" id="1474"/>
    <lineage>
        <taxon>Bacteria</taxon>
        <taxon>Bacillati</taxon>
        <taxon>Bacillota</taxon>
        <taxon>Bacilli</taxon>
        <taxon>Bacillales</taxon>
        <taxon>Caryophanaceae</taxon>
        <taxon>Sporosarcina</taxon>
    </lineage>
</organism>
<keyword evidence="1" id="KW-0812">Transmembrane</keyword>
<name>A0A380BMF8_SPOPA</name>
<feature type="transmembrane region" description="Helical" evidence="1">
    <location>
        <begin position="6"/>
        <end position="24"/>
    </location>
</feature>
<evidence type="ECO:0000313" key="2">
    <source>
        <dbReference type="EMBL" id="SUJ03786.1"/>
    </source>
</evidence>
<dbReference type="Proteomes" id="UP000254519">
    <property type="component" value="Unassembled WGS sequence"/>
</dbReference>
<evidence type="ECO:0000313" key="3">
    <source>
        <dbReference type="Proteomes" id="UP000254519"/>
    </source>
</evidence>
<gene>
    <name evidence="2" type="ORF">NCTC4822_01468</name>
</gene>
<reference evidence="2 3" key="1">
    <citation type="submission" date="2018-06" db="EMBL/GenBank/DDBJ databases">
        <authorList>
            <consortium name="Pathogen Informatics"/>
            <person name="Doyle S."/>
        </authorList>
    </citation>
    <scope>NUCLEOTIDE SEQUENCE [LARGE SCALE GENOMIC DNA]</scope>
    <source>
        <strain evidence="3">ATCC 11859 / DSM 33 / NCIB 8841 / NCTC 4822</strain>
    </source>
</reference>
<dbReference type="EMBL" id="UGYZ01000002">
    <property type="protein sequence ID" value="SUJ03786.1"/>
    <property type="molecule type" value="Genomic_DNA"/>
</dbReference>
<accession>A0A380BMF8</accession>
<protein>
    <submittedName>
        <fullName evidence="2">Uncharacterized protein</fullName>
    </submittedName>
</protein>
<keyword evidence="3" id="KW-1185">Reference proteome</keyword>
<sequence length="30" mass="3292">MDGIMFAMMSGVFIFAIAVSAVILREVNEE</sequence>
<keyword evidence="1" id="KW-1133">Transmembrane helix</keyword>
<evidence type="ECO:0000256" key="1">
    <source>
        <dbReference type="SAM" id="Phobius"/>
    </source>
</evidence>
<keyword evidence="1" id="KW-0472">Membrane</keyword>
<proteinExistence type="predicted"/>
<dbReference type="AlphaFoldDB" id="A0A380BMF8"/>